<gene>
    <name evidence="2" type="ORF">POM88_000984</name>
</gene>
<reference evidence="2" key="1">
    <citation type="submission" date="2023-02" db="EMBL/GenBank/DDBJ databases">
        <title>Genome of toxic invasive species Heracleum sosnowskyi carries increased number of genes despite the absence of recent whole-genome duplications.</title>
        <authorList>
            <person name="Schelkunov M."/>
            <person name="Shtratnikova V."/>
            <person name="Makarenko M."/>
            <person name="Klepikova A."/>
            <person name="Omelchenko D."/>
            <person name="Novikova G."/>
            <person name="Obukhova E."/>
            <person name="Bogdanov V."/>
            <person name="Penin A."/>
            <person name="Logacheva M."/>
        </authorList>
    </citation>
    <scope>NUCLEOTIDE SEQUENCE</scope>
    <source>
        <strain evidence="2">Hsosn_3</strain>
        <tissue evidence="2">Leaf</tissue>
    </source>
</reference>
<protein>
    <submittedName>
        <fullName evidence="2">Tubulin binding cofactor A</fullName>
    </submittedName>
</protein>
<reference evidence="2" key="2">
    <citation type="submission" date="2023-05" db="EMBL/GenBank/DDBJ databases">
        <authorList>
            <person name="Schelkunov M.I."/>
        </authorList>
    </citation>
    <scope>NUCLEOTIDE SEQUENCE</scope>
    <source>
        <strain evidence="2">Hsosn_3</strain>
        <tissue evidence="2">Leaf</tissue>
    </source>
</reference>
<proteinExistence type="predicted"/>
<feature type="compositionally biased region" description="Basic and acidic residues" evidence="1">
    <location>
        <begin position="2136"/>
        <end position="2155"/>
    </location>
</feature>
<feature type="region of interest" description="Disordered" evidence="1">
    <location>
        <begin position="643"/>
        <end position="662"/>
    </location>
</feature>
<dbReference type="InterPro" id="IPR008979">
    <property type="entry name" value="Galactose-bd-like_sf"/>
</dbReference>
<sequence length="2155" mass="242877">MEVELEPRVKSLGYKVKGMSRESPSQKGIHVLDNDLRTHWSTATNTKEWILLELDEPCLLSHIRIYNKSVLEWEISVGLRYKPESFVKVRPRCEAPRRDMMYPMNYTPCRYVRISCLRGNPIAIFFIQLIGVSVTGLEPEFQPVVTYLLPHILSHKQDAHDMHLQLLQDMTNRLTMFLPQLEAELNSFSDAPEPNIRFLAMLAGPLYPILYIVNERETARLAGSSSDSEASKSSQSSSALLVSSNFEPRRSRTVPPTILPTSSSIVFRPDAIVLLLRKAYRDPNLGTVCRMASRILLKLVEPRSVQKASIPSDTIASVSDESLITEKSDPVSLVDYSSLFGEEFQILGDHWDSSYLNFLDNRAVEGVLHVLYACASQTLLCSKLANGTSDFWAALPLVQALLPALRPNVSSPDQVDDNFTQWKQPYVLYALSQIVAISSSASFHPLLRGCAGYLSSFSPSHARAASILIDLCSGVLAPWLGQVTSKVDLTVELLQDLLGVIQDARHSLTRARAALKYIIVALSGHMDDIMTRYKEVKHRILFLVEMLEPYLDPAISPPKSSIAFGNVAPMFLEKQENSCAIALNVIRTGVKKFSVLQSLESEWRRGSVAPSVLLSILDPHMQLPSDIDLCKFNVNENLEQVSTGPPLSSVHQHNGVSTKLSSQVDADSKADITDVTKADVIEDVSFVFAPPELRSMVLTTVCSSPDKITDISLCLVDSKEKNAIERNVMNQFQNNVGVDMSNAIRYTDFHADYLQLVTYRDSELWATEFRRLALDLNSQNENSPESHLAAIDSLLLAAECYVNPFFLNSFKQSARLSHKTDVSKICKTYDLADLRRVLEESHSKLDTVSHLERRRDTVVLQILLEAAQLDIKYQRTSSDGEHTSSGAKGTEEVINLSQHDDLYVDAITLVRQNQELLFNFLIKRLLADKNSMHEVLMQSLVFLLHSTTKLYCTPENIIDIILESAEFLNGLLVSFYYQFKEGTLQLDPVKVHEVQRRWVLLQRLVAASSGNEGLDKPMGITSSLRFMNLIPPPAWIQKIPTFSSSSFPLVRFLGWMAVSRNARVYQKEKLFLASDLSQLMYLISIFSDELAVLDRIVNQNNEEVSINELKHLPTDKDIKHPDQKAVDKSFRAIYPDISYFFPDMKRDFESFGQIILEAVRLQLRSLSSSVVPDLLCWFSDLCSWPFIQRDKDKLSSPKTSGQYKGFVGKNAKAVILYILECIVVEHMEAMVPEVPRVVQVLVSLCQASYCDVSFLESILLLLNPVIAYSLRKVSDEEKLLIDEPCLNFESLCFNELFNNIKPNIEKQEILEKSTYSRSLTIFILASVFPELTFKRKREILQSLIFWAAFADFEPTTAFHDYMCAFQSIMESCKLLLSETLRVWGVIPLRVPLHSDTIPSAPCGDTSESHSWFLDDVRNNNSSTAADVKSDHTIEDAGIVNQRVYHLSVEEAVCVSEDLESLISKLNPTIEVCCKLHPQMARKLILTSAQCLMYSRCSTSIAEVISTSVGVEKQNILPSDLAIDFPANWRTSLEGLVEMVRVLLESRCWVVASIMLDCILGLPLCFSLDNVIASICSAIKTFSCSAPKMSWRLQSDKWLSSLLARGTHCDHGSDHSIIDLLSSMLGHPEPEQRFLALNHLGKLVGRDVDGDTEISAFTVCSKLEQPKLVGSSCNLISSLLVSSTWDQVVVVALSDMSLPLRTRAIALLVSYVPFAERHQLQSLLTAVDSVLYALRNLAQSTCEGPLIQLSLALVASACLYSPVEDISLIPQIIWQNIETIGKLETEKRSGDFERMACQALLGLRNEEDGAKETLEKLFSSSFHKHMDPDFESTRETILQVLSNLTSVQSYLDFFSKKEDEKVMELEEAEIEMDLILKEQGLAESSIELKDFLELPFLSSNAKDDNRIQQIRDRIRSLEKLKLEEDVIARRQKKLLVRRTRQKYLEEAASREAELIQRLDRERTAEVEREIERQQLLEVERAKTRELQHNLDMEREKQTQRELQRELEQAESGIRSSRREFSTSNSRPRERFRERENGRPSNEGNLRTSAGSMQPESMIPTVVLSGSRQFSGQLPTILQSRDRQDEGGSSYEENFDGSRDSGDTGSIGDPELVSALEGQPGGSGSSQRHGSRGSKSRQIMERRDRDGRREGKWERKH</sequence>
<organism evidence="2 3">
    <name type="scientific">Heracleum sosnowskyi</name>
    <dbReference type="NCBI Taxonomy" id="360622"/>
    <lineage>
        <taxon>Eukaryota</taxon>
        <taxon>Viridiplantae</taxon>
        <taxon>Streptophyta</taxon>
        <taxon>Embryophyta</taxon>
        <taxon>Tracheophyta</taxon>
        <taxon>Spermatophyta</taxon>
        <taxon>Magnoliopsida</taxon>
        <taxon>eudicotyledons</taxon>
        <taxon>Gunneridae</taxon>
        <taxon>Pentapetalae</taxon>
        <taxon>asterids</taxon>
        <taxon>campanulids</taxon>
        <taxon>Apiales</taxon>
        <taxon>Apiaceae</taxon>
        <taxon>Apioideae</taxon>
        <taxon>apioid superclade</taxon>
        <taxon>Tordylieae</taxon>
        <taxon>Tordyliinae</taxon>
        <taxon>Heracleum</taxon>
    </lineage>
</organism>
<keyword evidence="3" id="KW-1185">Reference proteome</keyword>
<dbReference type="PANTHER" id="PTHR35833:SF1">
    <property type="entry name" value="GALACTOSE-BINDING DOMAIN-CONTAINING PROTEIN"/>
    <property type="match status" value="1"/>
</dbReference>
<accession>A0AAD8JC44</accession>
<comment type="caution">
    <text evidence="2">The sequence shown here is derived from an EMBL/GenBank/DDBJ whole genome shotgun (WGS) entry which is preliminary data.</text>
</comment>
<name>A0AAD8JC44_9APIA</name>
<feature type="region of interest" description="Disordered" evidence="1">
    <location>
        <begin position="2075"/>
        <end position="2155"/>
    </location>
</feature>
<dbReference type="EMBL" id="JAUIZM010000001">
    <property type="protein sequence ID" value="KAK1401379.1"/>
    <property type="molecule type" value="Genomic_DNA"/>
</dbReference>
<feature type="compositionally biased region" description="Basic and acidic residues" evidence="1">
    <location>
        <begin position="1986"/>
        <end position="2006"/>
    </location>
</feature>
<feature type="compositionally biased region" description="Polar residues" evidence="1">
    <location>
        <begin position="2037"/>
        <end position="2053"/>
    </location>
</feature>
<evidence type="ECO:0000256" key="1">
    <source>
        <dbReference type="SAM" id="MobiDB-lite"/>
    </source>
</evidence>
<dbReference type="PANTHER" id="PTHR35833">
    <property type="entry name" value="GALACTOSE-BINDING DOMAIN-LIKE, ARMADILLO-TYPE FOLD PROTEIN-RELATED"/>
    <property type="match status" value="1"/>
</dbReference>
<feature type="region of interest" description="Disordered" evidence="1">
    <location>
        <begin position="1986"/>
        <end position="2054"/>
    </location>
</feature>
<dbReference type="SUPFAM" id="SSF49785">
    <property type="entry name" value="Galactose-binding domain-like"/>
    <property type="match status" value="1"/>
</dbReference>
<evidence type="ECO:0000313" key="3">
    <source>
        <dbReference type="Proteomes" id="UP001237642"/>
    </source>
</evidence>
<evidence type="ECO:0000313" key="2">
    <source>
        <dbReference type="EMBL" id="KAK1401379.1"/>
    </source>
</evidence>
<dbReference type="Gene3D" id="2.60.120.260">
    <property type="entry name" value="Galactose-binding domain-like"/>
    <property type="match status" value="1"/>
</dbReference>
<feature type="compositionally biased region" description="Basic and acidic residues" evidence="1">
    <location>
        <begin position="2015"/>
        <end position="2036"/>
    </location>
</feature>
<dbReference type="Proteomes" id="UP001237642">
    <property type="component" value="Unassembled WGS sequence"/>
</dbReference>